<evidence type="ECO:0000256" key="5">
    <source>
        <dbReference type="SAM" id="MobiDB-lite"/>
    </source>
</evidence>
<feature type="compositionally biased region" description="Polar residues" evidence="5">
    <location>
        <begin position="1"/>
        <end position="20"/>
    </location>
</feature>
<accession>A0A1B9GYX8</accession>
<feature type="transmembrane region" description="Helical" evidence="6">
    <location>
        <begin position="362"/>
        <end position="384"/>
    </location>
</feature>
<dbReference type="STRING" id="1296120.A0A1B9GYX8"/>
<dbReference type="InterPro" id="IPR005829">
    <property type="entry name" value="Sugar_transporter_CS"/>
</dbReference>
<keyword evidence="9" id="KW-1185">Reference proteome</keyword>
<reference evidence="9" key="2">
    <citation type="submission" date="2013-12" db="EMBL/GenBank/DDBJ databases">
        <title>Evolution of pathogenesis and genome organization in the Tremellales.</title>
        <authorList>
            <person name="Cuomo C."/>
            <person name="Litvintseva A."/>
            <person name="Heitman J."/>
            <person name="Chen Y."/>
            <person name="Sun S."/>
            <person name="Springer D."/>
            <person name="Dromer F."/>
            <person name="Young S."/>
            <person name="Zeng Q."/>
            <person name="Chapman S."/>
            <person name="Gujja S."/>
            <person name="Saif S."/>
            <person name="Birren B."/>
        </authorList>
    </citation>
    <scope>NUCLEOTIDE SEQUENCE [LARGE SCALE GENOMIC DNA]</scope>
    <source>
        <strain evidence="9">BCC8398</strain>
    </source>
</reference>
<dbReference type="FunFam" id="1.20.1250.20:FF:000653">
    <property type="entry name" value="Polyamine transporter, putative"/>
    <property type="match status" value="1"/>
</dbReference>
<proteinExistence type="predicted"/>
<feature type="transmembrane region" description="Helical" evidence="6">
    <location>
        <begin position="323"/>
        <end position="342"/>
    </location>
</feature>
<feature type="transmembrane region" description="Helical" evidence="6">
    <location>
        <begin position="498"/>
        <end position="519"/>
    </location>
</feature>
<dbReference type="PANTHER" id="PTHR23502">
    <property type="entry name" value="MAJOR FACILITATOR SUPERFAMILY"/>
    <property type="match status" value="1"/>
</dbReference>
<feature type="transmembrane region" description="Helical" evidence="6">
    <location>
        <begin position="466"/>
        <end position="486"/>
    </location>
</feature>
<feature type="transmembrane region" description="Helical" evidence="6">
    <location>
        <begin position="247"/>
        <end position="267"/>
    </location>
</feature>
<sequence>MSQSQRSSLTATGPITTSIKPENGHKATHTTPATGQVTGHDNLELGIGSAPSPSPHRGAGEKQHHSHDLVEHQNSLNLGLSKEVEGVLKDNWAFVKSRDEHGNYLIKSLPGDPGNPRSWKNWKRYSLVGLASLLNNLLGFAVGPMFLAPLSEYWGRRPVYLVSWTIFTIFQIPLALAQNLATVLVCRFIQGVAGSTPLANTGGVVHDLFGVDEGALAVGIYALSSADGPPLGNALSGFLAQEQGWRWLFWAYLIIFGFFLFIIFFFLPETRDTIILSRKSAKIRQETKDMPFFAEHELVKKDPSHLYKVTIVRPFKFLFTEPITYLCAGINGFAFGMIFLSNEAFPLVFGGGNGGHGWTHSGVVNLTFLAYVVGAFLGFALTPLQDAKYQAACRRRGFSDPEARWWSALWATPFMPIGLMIAAWTSYAHVPWIAPIIGLTLFGFGFYIILAAILNYVVDGYGHYSASALGGVVFVRNIVGAIFPLFARQMFVGMGNQWALFLLSMLSIGLVPIPFYLYYRGKTVREKSPYCATHFGKE</sequence>
<dbReference type="CDD" id="cd17323">
    <property type="entry name" value="MFS_Tpo1_MDR_like"/>
    <property type="match status" value="1"/>
</dbReference>
<dbReference type="SUPFAM" id="SSF103473">
    <property type="entry name" value="MFS general substrate transporter"/>
    <property type="match status" value="1"/>
</dbReference>
<dbReference type="EMBL" id="KI669496">
    <property type="protein sequence ID" value="OCF36230.1"/>
    <property type="molecule type" value="Genomic_DNA"/>
</dbReference>
<feature type="domain" description="Major facilitator superfamily (MFS) profile" evidence="7">
    <location>
        <begin position="70"/>
        <end position="522"/>
    </location>
</feature>
<feature type="compositionally biased region" description="Polar residues" evidence="5">
    <location>
        <begin position="29"/>
        <end position="39"/>
    </location>
</feature>
<evidence type="ECO:0000256" key="1">
    <source>
        <dbReference type="ARBA" id="ARBA00004141"/>
    </source>
</evidence>
<keyword evidence="3 6" id="KW-1133">Transmembrane helix</keyword>
<dbReference type="GO" id="GO:0042908">
    <property type="term" value="P:xenobiotic transport"/>
    <property type="evidence" value="ECO:0007669"/>
    <property type="project" value="UniProtKB-ARBA"/>
</dbReference>
<evidence type="ECO:0000256" key="4">
    <source>
        <dbReference type="ARBA" id="ARBA00023136"/>
    </source>
</evidence>
<dbReference type="PANTHER" id="PTHR23502:SF24">
    <property type="entry name" value="TRANSPORTER, PUTATIVE-RELATED"/>
    <property type="match status" value="1"/>
</dbReference>
<evidence type="ECO:0000256" key="6">
    <source>
        <dbReference type="SAM" id="Phobius"/>
    </source>
</evidence>
<feature type="transmembrane region" description="Helical" evidence="6">
    <location>
        <begin position="125"/>
        <end position="147"/>
    </location>
</feature>
<protein>
    <submittedName>
        <fullName evidence="8">Polyamine transporter</fullName>
    </submittedName>
</protein>
<evidence type="ECO:0000313" key="8">
    <source>
        <dbReference type="EMBL" id="OCF36230.1"/>
    </source>
</evidence>
<dbReference type="PROSITE" id="PS50850">
    <property type="entry name" value="MFS"/>
    <property type="match status" value="1"/>
</dbReference>
<dbReference type="OrthoDB" id="5376138at2759"/>
<keyword evidence="4 6" id="KW-0472">Membrane</keyword>
<name>A0A1B9GYX8_9TREE</name>
<feature type="transmembrane region" description="Helical" evidence="6">
    <location>
        <begin position="432"/>
        <end position="454"/>
    </location>
</feature>
<dbReference type="Pfam" id="PF07690">
    <property type="entry name" value="MFS_1"/>
    <property type="match status" value="1"/>
</dbReference>
<dbReference type="InterPro" id="IPR011701">
    <property type="entry name" value="MFS"/>
</dbReference>
<dbReference type="GO" id="GO:0140115">
    <property type="term" value="P:export across plasma membrane"/>
    <property type="evidence" value="ECO:0007669"/>
    <property type="project" value="UniProtKB-ARBA"/>
</dbReference>
<feature type="transmembrane region" description="Helical" evidence="6">
    <location>
        <begin position="405"/>
        <end position="426"/>
    </location>
</feature>
<organism evidence="8 9">
    <name type="scientific">Kwoniella heveanensis BCC8398</name>
    <dbReference type="NCBI Taxonomy" id="1296120"/>
    <lineage>
        <taxon>Eukaryota</taxon>
        <taxon>Fungi</taxon>
        <taxon>Dikarya</taxon>
        <taxon>Basidiomycota</taxon>
        <taxon>Agaricomycotina</taxon>
        <taxon>Tremellomycetes</taxon>
        <taxon>Tremellales</taxon>
        <taxon>Cryptococcaceae</taxon>
        <taxon>Kwoniella</taxon>
    </lineage>
</organism>
<dbReference type="GO" id="GO:0005886">
    <property type="term" value="C:plasma membrane"/>
    <property type="evidence" value="ECO:0007669"/>
    <property type="project" value="TreeGrafter"/>
</dbReference>
<feature type="region of interest" description="Disordered" evidence="5">
    <location>
        <begin position="1"/>
        <end position="69"/>
    </location>
</feature>
<reference evidence="8 9" key="1">
    <citation type="submission" date="2013-07" db="EMBL/GenBank/DDBJ databases">
        <title>The Genome Sequence of Cryptococcus heveanensis BCC8398.</title>
        <authorList>
            <consortium name="The Broad Institute Genome Sequencing Platform"/>
            <person name="Cuomo C."/>
            <person name="Litvintseva A."/>
            <person name="Chen Y."/>
            <person name="Heitman J."/>
            <person name="Sun S."/>
            <person name="Springer D."/>
            <person name="Dromer F."/>
            <person name="Young S.K."/>
            <person name="Zeng Q."/>
            <person name="Gargeya S."/>
            <person name="Fitzgerald M."/>
            <person name="Abouelleil A."/>
            <person name="Alvarado L."/>
            <person name="Berlin A.M."/>
            <person name="Chapman S.B."/>
            <person name="Dewar J."/>
            <person name="Goldberg J."/>
            <person name="Griggs A."/>
            <person name="Gujja S."/>
            <person name="Hansen M."/>
            <person name="Howarth C."/>
            <person name="Imamovic A."/>
            <person name="Larimer J."/>
            <person name="McCowan C."/>
            <person name="Murphy C."/>
            <person name="Pearson M."/>
            <person name="Priest M."/>
            <person name="Roberts A."/>
            <person name="Saif S."/>
            <person name="Shea T."/>
            <person name="Sykes S."/>
            <person name="Wortman J."/>
            <person name="Nusbaum C."/>
            <person name="Birren B."/>
        </authorList>
    </citation>
    <scope>NUCLEOTIDE SEQUENCE [LARGE SCALE GENOMIC DNA]</scope>
    <source>
        <strain evidence="8 9">BCC8398</strain>
    </source>
</reference>
<dbReference type="AlphaFoldDB" id="A0A1B9GYX8"/>
<gene>
    <name evidence="8" type="ORF">I316_02103</name>
</gene>
<dbReference type="InterPro" id="IPR020846">
    <property type="entry name" value="MFS_dom"/>
</dbReference>
<feature type="compositionally biased region" description="Basic and acidic residues" evidence="5">
    <location>
        <begin position="58"/>
        <end position="69"/>
    </location>
</feature>
<dbReference type="InterPro" id="IPR036259">
    <property type="entry name" value="MFS_trans_sf"/>
</dbReference>
<dbReference type="Gene3D" id="1.20.1250.20">
    <property type="entry name" value="MFS general substrate transporter like domains"/>
    <property type="match status" value="1"/>
</dbReference>
<evidence type="ECO:0000256" key="3">
    <source>
        <dbReference type="ARBA" id="ARBA00022989"/>
    </source>
</evidence>
<feature type="transmembrane region" description="Helical" evidence="6">
    <location>
        <begin position="159"/>
        <end position="177"/>
    </location>
</feature>
<evidence type="ECO:0000256" key="2">
    <source>
        <dbReference type="ARBA" id="ARBA00022692"/>
    </source>
</evidence>
<evidence type="ECO:0000259" key="7">
    <source>
        <dbReference type="PROSITE" id="PS50850"/>
    </source>
</evidence>
<evidence type="ECO:0000313" key="9">
    <source>
        <dbReference type="Proteomes" id="UP000092666"/>
    </source>
</evidence>
<dbReference type="GO" id="GO:0022857">
    <property type="term" value="F:transmembrane transporter activity"/>
    <property type="evidence" value="ECO:0007669"/>
    <property type="project" value="InterPro"/>
</dbReference>
<comment type="subcellular location">
    <subcellularLocation>
        <location evidence="1">Membrane</location>
        <topology evidence="1">Multi-pass membrane protein</topology>
    </subcellularLocation>
</comment>
<keyword evidence="2 6" id="KW-0812">Transmembrane</keyword>
<dbReference type="PROSITE" id="PS00216">
    <property type="entry name" value="SUGAR_TRANSPORT_1"/>
    <property type="match status" value="1"/>
</dbReference>
<dbReference type="Proteomes" id="UP000092666">
    <property type="component" value="Unassembled WGS sequence"/>
</dbReference>